<dbReference type="Pfam" id="PF01585">
    <property type="entry name" value="G-patch"/>
    <property type="match status" value="1"/>
</dbReference>
<name>A0AAJ0C876_9PEZI</name>
<sequence>MSYKRSHATYEADLTAQQSPYVAFGTPLPPLDPDVRDDGSYVPVWKQEVRDERGRKRLHGAFTGGWSAGYFNTVGSKEGWTPSTFVSSRTSRRKDDPNTARQRAEDFMDEEDLQDAEEARKIETNAAFAGLGSVGDDRGRAGGLVGLFRVQGETMGTRLLKRMGWKEGQGIGPKIRRRARLDTTSAAGDDAETFLFAPENMRMISIVRKTDQRGLGYDRPPDLASLGSIKKNDSADQSDDDEEEGGSLGRPKITVLTKSRQTENKSRGGIGMGILNDTGSDDEDPYEIGPRISYSRIIGGDKKKKKSGSTPVNPSVKAKPTFLPKRSALGRIAVGIRKCHDGRLPLDGFVFGQGPDSSTSVINPDGMYPPPKIPPGWMSSKQPKTASDDGQNPYVSTADAARASDLDPKARAALLGEKQLPGKSVFDFMSASARERLAAATGKSNLPPAKGEIPEGYALTEEERLRELMNQIPKIDKETAIAAISRGASGSAPYADDEAKRARYRAYLEFQAGFGKSLPQKPPKMTNDAWLRELHEFFNCARIFKPMTGMMASRFTTSSTVSTGSQGEGDKSSQLSKPAPAPQDPAEEAARLGMFGQMTRTVADFYPPRLLCKRFNVKPPPHVQADQGMDTGSSKQGPAASQFEVYGEFTPSLQQPLAIEFGGASTDSLLGGVQKESEQDVGAQNPIIDSSRNDALEGKRAGEDRGGKVIEVTASRNRNQDPNDTARTTNLERRLPPAVKLSDSRAPSISGQSVPSSARPAFPKRRSVEEEAGLLEDSTETGLVRFAEHAAAEAAPFPSCQHPQPPPPQYPASEASTSSATCRPPPSFSSLFTPLNAAAAAAVLEPSEPYKHCVADFLPESSSPAAAPAYAPTDSVTPESSNVAAVASQFRDETKRALPRDTKGGSSRSKDEDTEPPPAYSEGPSPLKSFTYLMAAAGGASSIITQVQQGGPPINPIGDVGADEMITMDLRGTRFTLSRDELLTLPEFVLLSLFPNGLFPEGHMGGFSDGDAVQVDYDPASLQYMLDFFRNVAQTIPTETSASASQDGDSMVPLDPAGGRDDGSKRAGIIVLREDLDFYAIPPRPDIGQAEMIEVKRAAARALLNQDGIFSGLKRSDEPGTTEAHLIEMLTAGGFNHEDQWGHRAGEPNKAVICSLALARLRSDIRGNDMGNNAVGMAQKLLLFWRKPARRCWWEGVELDNVEGVEGKKLKVWIRRVWTLEMSVIGLR</sequence>
<feature type="region of interest" description="Disordered" evidence="1">
    <location>
        <begin position="82"/>
        <end position="111"/>
    </location>
</feature>
<feature type="compositionally biased region" description="Basic and acidic residues" evidence="1">
    <location>
        <begin position="93"/>
        <end position="106"/>
    </location>
</feature>
<dbReference type="RefSeq" id="XP_060287979.1">
    <property type="nucleotide sequence ID" value="XM_060425827.1"/>
</dbReference>
<gene>
    <name evidence="3" type="ORF">QBC33DRAFT_511260</name>
</gene>
<dbReference type="InterPro" id="IPR000467">
    <property type="entry name" value="G_patch_dom"/>
</dbReference>
<feature type="compositionally biased region" description="Polar residues" evidence="1">
    <location>
        <begin position="874"/>
        <end position="883"/>
    </location>
</feature>
<feature type="domain" description="G-patch" evidence="2">
    <location>
        <begin position="152"/>
        <end position="220"/>
    </location>
</feature>
<dbReference type="InterPro" id="IPR011333">
    <property type="entry name" value="SKP1/BTB/POZ_sf"/>
</dbReference>
<dbReference type="EMBL" id="MU838998">
    <property type="protein sequence ID" value="KAK1771766.1"/>
    <property type="molecule type" value="Genomic_DNA"/>
</dbReference>
<evidence type="ECO:0000313" key="4">
    <source>
        <dbReference type="Proteomes" id="UP001244011"/>
    </source>
</evidence>
<feature type="region of interest" description="Disordered" evidence="1">
    <location>
        <begin position="862"/>
        <end position="925"/>
    </location>
</feature>
<dbReference type="PANTHER" id="PTHR13384">
    <property type="entry name" value="G PATCH DOMAIN-CONTAINING PROTEIN 1"/>
    <property type="match status" value="1"/>
</dbReference>
<comment type="caution">
    <text evidence="3">The sequence shown here is derived from an EMBL/GenBank/DDBJ whole genome shotgun (WGS) entry which is preliminary data.</text>
</comment>
<reference evidence="3" key="1">
    <citation type="submission" date="2023-06" db="EMBL/GenBank/DDBJ databases">
        <title>Genome-scale phylogeny and comparative genomics of the fungal order Sordariales.</title>
        <authorList>
            <consortium name="Lawrence Berkeley National Laboratory"/>
            <person name="Hensen N."/>
            <person name="Bonometti L."/>
            <person name="Westerberg I."/>
            <person name="Brannstrom I.O."/>
            <person name="Guillou S."/>
            <person name="Cros-Aarteil S."/>
            <person name="Calhoun S."/>
            <person name="Haridas S."/>
            <person name="Kuo A."/>
            <person name="Mondo S."/>
            <person name="Pangilinan J."/>
            <person name="Riley R."/>
            <person name="Labutti K."/>
            <person name="Andreopoulos B."/>
            <person name="Lipzen A."/>
            <person name="Chen C."/>
            <person name="Yanf M."/>
            <person name="Daum C."/>
            <person name="Ng V."/>
            <person name="Clum A."/>
            <person name="Steindorff A."/>
            <person name="Ohm R."/>
            <person name="Martin F."/>
            <person name="Silar P."/>
            <person name="Natvig D."/>
            <person name="Lalanne C."/>
            <person name="Gautier V."/>
            <person name="Ament-Velasquez S.L."/>
            <person name="Kruys A."/>
            <person name="Hutchinson M.I."/>
            <person name="Powell A.J."/>
            <person name="Barry K."/>
            <person name="Miller A.N."/>
            <person name="Grigoriev I.V."/>
            <person name="Debuchy R."/>
            <person name="Gladieux P."/>
            <person name="Thoren M.H."/>
            <person name="Johannesson H."/>
        </authorList>
    </citation>
    <scope>NUCLEOTIDE SEQUENCE</scope>
    <source>
        <strain evidence="3">8032-3</strain>
    </source>
</reference>
<dbReference type="GO" id="GO:0003723">
    <property type="term" value="F:RNA binding"/>
    <property type="evidence" value="ECO:0007669"/>
    <property type="project" value="TreeGrafter"/>
</dbReference>
<feature type="compositionally biased region" description="Polar residues" evidence="1">
    <location>
        <begin position="1039"/>
        <end position="1048"/>
    </location>
</feature>
<dbReference type="Proteomes" id="UP001244011">
    <property type="component" value="Unassembled WGS sequence"/>
</dbReference>
<protein>
    <recommendedName>
        <fullName evidence="2">G-patch domain-containing protein</fullName>
    </recommendedName>
</protein>
<dbReference type="SUPFAM" id="SSF54695">
    <property type="entry name" value="POZ domain"/>
    <property type="match status" value="1"/>
</dbReference>
<feature type="region of interest" description="Disordered" evidence="1">
    <location>
        <begin position="672"/>
        <end position="779"/>
    </location>
</feature>
<dbReference type="AlphaFoldDB" id="A0AAJ0C876"/>
<accession>A0AAJ0C876</accession>
<evidence type="ECO:0000313" key="3">
    <source>
        <dbReference type="EMBL" id="KAK1771766.1"/>
    </source>
</evidence>
<evidence type="ECO:0000256" key="1">
    <source>
        <dbReference type="SAM" id="MobiDB-lite"/>
    </source>
</evidence>
<feature type="compositionally biased region" description="Polar residues" evidence="1">
    <location>
        <begin position="745"/>
        <end position="756"/>
    </location>
</feature>
<dbReference type="GeneID" id="85309014"/>
<feature type="region of interest" description="Disordered" evidence="1">
    <location>
        <begin position="619"/>
        <end position="639"/>
    </location>
</feature>
<feature type="compositionally biased region" description="Polar residues" evidence="1">
    <location>
        <begin position="714"/>
        <end position="729"/>
    </location>
</feature>
<feature type="compositionally biased region" description="Acidic residues" evidence="1">
    <location>
        <begin position="770"/>
        <end position="779"/>
    </location>
</feature>
<evidence type="ECO:0000259" key="2">
    <source>
        <dbReference type="PROSITE" id="PS50174"/>
    </source>
</evidence>
<keyword evidence="4" id="KW-1185">Reference proteome</keyword>
<feature type="compositionally biased region" description="Basic and acidic residues" evidence="1">
    <location>
        <begin position="890"/>
        <end position="911"/>
    </location>
</feature>
<dbReference type="PANTHER" id="PTHR13384:SF19">
    <property type="entry name" value="G PATCH DOMAIN-CONTAINING PROTEIN 1"/>
    <property type="match status" value="1"/>
</dbReference>
<feature type="region of interest" description="Disordered" evidence="1">
    <location>
        <begin position="1039"/>
        <end position="1062"/>
    </location>
</feature>
<feature type="region of interest" description="Disordered" evidence="1">
    <location>
        <begin position="558"/>
        <end position="586"/>
    </location>
</feature>
<dbReference type="Pfam" id="PF07713">
    <property type="entry name" value="DUF1604"/>
    <property type="match status" value="1"/>
</dbReference>
<feature type="region of interest" description="Disordered" evidence="1">
    <location>
        <begin position="796"/>
        <end position="825"/>
    </location>
</feature>
<feature type="compositionally biased region" description="Basic and acidic residues" evidence="1">
    <location>
        <begin position="691"/>
        <end position="708"/>
    </location>
</feature>
<feature type="compositionally biased region" description="Polar residues" evidence="1">
    <location>
        <begin position="379"/>
        <end position="391"/>
    </location>
</feature>
<dbReference type="Pfam" id="PF26093">
    <property type="entry name" value="HTH_TGH"/>
    <property type="match status" value="1"/>
</dbReference>
<dbReference type="GO" id="GO:0006397">
    <property type="term" value="P:mRNA processing"/>
    <property type="evidence" value="ECO:0007669"/>
    <property type="project" value="InterPro"/>
</dbReference>
<dbReference type="InterPro" id="IPR011666">
    <property type="entry name" value="DUF1604"/>
</dbReference>
<organism evidence="3 4">
    <name type="scientific">Phialemonium atrogriseum</name>
    <dbReference type="NCBI Taxonomy" id="1093897"/>
    <lineage>
        <taxon>Eukaryota</taxon>
        <taxon>Fungi</taxon>
        <taxon>Dikarya</taxon>
        <taxon>Ascomycota</taxon>
        <taxon>Pezizomycotina</taxon>
        <taxon>Sordariomycetes</taxon>
        <taxon>Sordariomycetidae</taxon>
        <taxon>Cephalothecales</taxon>
        <taxon>Cephalothecaceae</taxon>
        <taxon>Phialemonium</taxon>
    </lineage>
</organism>
<dbReference type="PROSITE" id="PS50174">
    <property type="entry name" value="G_PATCH"/>
    <property type="match status" value="1"/>
</dbReference>
<dbReference type="GO" id="GO:0005634">
    <property type="term" value="C:nucleus"/>
    <property type="evidence" value="ECO:0007669"/>
    <property type="project" value="TreeGrafter"/>
</dbReference>
<feature type="region of interest" description="Disordered" evidence="1">
    <location>
        <begin position="213"/>
        <end position="319"/>
    </location>
</feature>
<feature type="compositionally biased region" description="Acidic residues" evidence="1">
    <location>
        <begin position="236"/>
        <end position="245"/>
    </location>
</feature>
<feature type="compositionally biased region" description="Low complexity" evidence="1">
    <location>
        <begin position="862"/>
        <end position="872"/>
    </location>
</feature>
<proteinExistence type="predicted"/>
<feature type="region of interest" description="Disordered" evidence="1">
    <location>
        <begin position="355"/>
        <end position="391"/>
    </location>
</feature>